<dbReference type="FunFam" id="1.10.10.10:FF:000001">
    <property type="entry name" value="LysR family transcriptional regulator"/>
    <property type="match status" value="1"/>
</dbReference>
<dbReference type="Pfam" id="PF03466">
    <property type="entry name" value="LysR_substrate"/>
    <property type="match status" value="1"/>
</dbReference>
<evidence type="ECO:0000313" key="7">
    <source>
        <dbReference type="Proteomes" id="UP000477911"/>
    </source>
</evidence>
<evidence type="ECO:0000256" key="3">
    <source>
        <dbReference type="ARBA" id="ARBA00023125"/>
    </source>
</evidence>
<evidence type="ECO:0000256" key="2">
    <source>
        <dbReference type="ARBA" id="ARBA00023015"/>
    </source>
</evidence>
<dbReference type="InterPro" id="IPR036390">
    <property type="entry name" value="WH_DNA-bd_sf"/>
</dbReference>
<dbReference type="PANTHER" id="PTHR30537">
    <property type="entry name" value="HTH-TYPE TRANSCRIPTIONAL REGULATOR"/>
    <property type="match status" value="1"/>
</dbReference>
<keyword evidence="7" id="KW-1185">Reference proteome</keyword>
<accession>A0A6L7G7H0</accession>
<dbReference type="RefSeq" id="WP_160896318.1">
    <property type="nucleotide sequence ID" value="NZ_WUMU01000024.1"/>
</dbReference>
<evidence type="ECO:0000256" key="4">
    <source>
        <dbReference type="ARBA" id="ARBA00023163"/>
    </source>
</evidence>
<dbReference type="InterPro" id="IPR000847">
    <property type="entry name" value="LysR_HTH_N"/>
</dbReference>
<dbReference type="Proteomes" id="UP000477911">
    <property type="component" value="Unassembled WGS sequence"/>
</dbReference>
<evidence type="ECO:0000259" key="5">
    <source>
        <dbReference type="PROSITE" id="PS50931"/>
    </source>
</evidence>
<dbReference type="GO" id="GO:0003677">
    <property type="term" value="F:DNA binding"/>
    <property type="evidence" value="ECO:0007669"/>
    <property type="project" value="UniProtKB-KW"/>
</dbReference>
<dbReference type="SUPFAM" id="SSF53850">
    <property type="entry name" value="Periplasmic binding protein-like II"/>
    <property type="match status" value="1"/>
</dbReference>
<dbReference type="AlphaFoldDB" id="A0A6L7G7H0"/>
<dbReference type="PANTHER" id="PTHR30537:SF5">
    <property type="entry name" value="HTH-TYPE TRANSCRIPTIONAL ACTIVATOR TTDR-RELATED"/>
    <property type="match status" value="1"/>
</dbReference>
<evidence type="ECO:0000313" key="6">
    <source>
        <dbReference type="EMBL" id="MXN20194.1"/>
    </source>
</evidence>
<proteinExistence type="inferred from homology"/>
<organism evidence="6 7">
    <name type="scientific">Pseudooceanicola albus</name>
    <dbReference type="NCBI Taxonomy" id="2692189"/>
    <lineage>
        <taxon>Bacteria</taxon>
        <taxon>Pseudomonadati</taxon>
        <taxon>Pseudomonadota</taxon>
        <taxon>Alphaproteobacteria</taxon>
        <taxon>Rhodobacterales</taxon>
        <taxon>Paracoccaceae</taxon>
        <taxon>Pseudooceanicola</taxon>
    </lineage>
</organism>
<dbReference type="InterPro" id="IPR058163">
    <property type="entry name" value="LysR-type_TF_proteobact-type"/>
</dbReference>
<evidence type="ECO:0000256" key="1">
    <source>
        <dbReference type="ARBA" id="ARBA00009437"/>
    </source>
</evidence>
<protein>
    <submittedName>
        <fullName evidence="6">LysR family transcriptional regulator</fullName>
    </submittedName>
</protein>
<comment type="similarity">
    <text evidence="1">Belongs to the LysR transcriptional regulatory family.</text>
</comment>
<keyword evidence="3" id="KW-0238">DNA-binding</keyword>
<dbReference type="SUPFAM" id="SSF46785">
    <property type="entry name" value="Winged helix' DNA-binding domain"/>
    <property type="match status" value="1"/>
</dbReference>
<dbReference type="GO" id="GO:0003700">
    <property type="term" value="F:DNA-binding transcription factor activity"/>
    <property type="evidence" value="ECO:0007669"/>
    <property type="project" value="InterPro"/>
</dbReference>
<comment type="caution">
    <text evidence="6">The sequence shown here is derived from an EMBL/GenBank/DDBJ whole genome shotgun (WGS) entry which is preliminary data.</text>
</comment>
<dbReference type="EMBL" id="WUMU01000024">
    <property type="protein sequence ID" value="MXN20194.1"/>
    <property type="molecule type" value="Genomic_DNA"/>
</dbReference>
<dbReference type="InterPro" id="IPR036388">
    <property type="entry name" value="WH-like_DNA-bd_sf"/>
</dbReference>
<reference evidence="6 7" key="1">
    <citation type="submission" date="2019-12" db="EMBL/GenBank/DDBJ databases">
        <authorList>
            <person name="Li M."/>
        </authorList>
    </citation>
    <scope>NUCLEOTIDE SEQUENCE [LARGE SCALE GENOMIC DNA]</scope>
    <source>
        <strain evidence="6 7">GBMRC 2024</strain>
    </source>
</reference>
<dbReference type="Gene3D" id="1.10.10.10">
    <property type="entry name" value="Winged helix-like DNA-binding domain superfamily/Winged helix DNA-binding domain"/>
    <property type="match status" value="1"/>
</dbReference>
<dbReference type="CDD" id="cd08422">
    <property type="entry name" value="PBP2_CrgA_like"/>
    <property type="match status" value="1"/>
</dbReference>
<keyword evidence="4" id="KW-0804">Transcription</keyword>
<sequence length="297" mass="33152">MKWKIDDVPVFVAVVDHQGITAAARALDMPKSTVSAALQRLETALGLRLLDRNSRNLRVTSEGETFYRQSLLILEQVRETDATMAGLNSLPSGRLTISLPPAFSQEILAANLAAFRRRYPEIEFELIVTSRPVDLVREQLDAAIVVGHQDDSEMISKTLVSGSLRWVTTPAYLAAHPVGRRIAEIEPHVQICEKRYGQKRMAVLCDGQAASVDLARGVTHVNDPLAVRRAVLHGAGISLLPEFYCHQQLREGTLIEICQHITFDPEISKLSVVYPSRRLMSPKVRAFLEFLDHICRI</sequence>
<dbReference type="PROSITE" id="PS50931">
    <property type="entry name" value="HTH_LYSR"/>
    <property type="match status" value="1"/>
</dbReference>
<dbReference type="Pfam" id="PF00126">
    <property type="entry name" value="HTH_1"/>
    <property type="match status" value="1"/>
</dbReference>
<keyword evidence="2" id="KW-0805">Transcription regulation</keyword>
<feature type="domain" description="HTH lysR-type" evidence="5">
    <location>
        <begin position="3"/>
        <end position="60"/>
    </location>
</feature>
<dbReference type="Gene3D" id="3.40.190.290">
    <property type="match status" value="1"/>
</dbReference>
<dbReference type="InterPro" id="IPR005119">
    <property type="entry name" value="LysR_subst-bd"/>
</dbReference>
<name>A0A6L7G7H0_9RHOB</name>
<gene>
    <name evidence="6" type="ORF">GR170_20350</name>
</gene>